<comment type="caution">
    <text evidence="4">The sequence shown here is derived from an EMBL/GenBank/DDBJ whole genome shotgun (WGS) entry which is preliminary data.</text>
</comment>
<accession>A0A9Q0ULG1</accession>
<organism evidence="4 5">
    <name type="scientific">Salix purpurea</name>
    <name type="common">Purple osier willow</name>
    <dbReference type="NCBI Taxonomy" id="77065"/>
    <lineage>
        <taxon>Eukaryota</taxon>
        <taxon>Viridiplantae</taxon>
        <taxon>Streptophyta</taxon>
        <taxon>Embryophyta</taxon>
        <taxon>Tracheophyta</taxon>
        <taxon>Spermatophyta</taxon>
        <taxon>Magnoliopsida</taxon>
        <taxon>eudicotyledons</taxon>
        <taxon>Gunneridae</taxon>
        <taxon>Pentapetalae</taxon>
        <taxon>rosids</taxon>
        <taxon>fabids</taxon>
        <taxon>Malpighiales</taxon>
        <taxon>Salicaceae</taxon>
        <taxon>Saliceae</taxon>
        <taxon>Salix</taxon>
    </lineage>
</organism>
<dbReference type="SUPFAM" id="SSF55021">
    <property type="entry name" value="ACT-like"/>
    <property type="match status" value="2"/>
</dbReference>
<dbReference type="EMBL" id="JAPFFK010000012">
    <property type="protein sequence ID" value="KAJ6732320.1"/>
    <property type="molecule type" value="Genomic_DNA"/>
</dbReference>
<evidence type="ECO:0000313" key="5">
    <source>
        <dbReference type="Proteomes" id="UP001151532"/>
    </source>
</evidence>
<feature type="domain" description="ACT" evidence="3">
    <location>
        <begin position="366"/>
        <end position="440"/>
    </location>
</feature>
<dbReference type="InterPro" id="IPR045865">
    <property type="entry name" value="ACT-like_dom_sf"/>
</dbReference>
<evidence type="ECO:0000256" key="1">
    <source>
        <dbReference type="ARBA" id="ARBA00022737"/>
    </source>
</evidence>
<evidence type="ECO:0000313" key="4">
    <source>
        <dbReference type="EMBL" id="KAJ6732320.1"/>
    </source>
</evidence>
<name>A0A9Q0ULG1_SALPP</name>
<gene>
    <name evidence="4" type="ORF">OIU79_003447</name>
</gene>
<evidence type="ECO:0000256" key="2">
    <source>
        <dbReference type="RuleBase" id="RU369043"/>
    </source>
</evidence>
<protein>
    <recommendedName>
        <fullName evidence="2">ACT domain-containing protein ACR</fullName>
    </recommendedName>
    <alternativeName>
        <fullName evidence="2">Protein ACT DOMAIN REPEATS</fullName>
    </alternativeName>
</protein>
<reference evidence="4" key="1">
    <citation type="submission" date="2022-11" db="EMBL/GenBank/DDBJ databases">
        <authorList>
            <person name="Hyden B.L."/>
            <person name="Feng K."/>
            <person name="Yates T."/>
            <person name="Jawdy S."/>
            <person name="Smart L.B."/>
            <person name="Muchero W."/>
        </authorList>
    </citation>
    <scope>NUCLEOTIDE SEQUENCE</scope>
    <source>
        <tissue evidence="4">Shoot tip</tissue>
    </source>
</reference>
<keyword evidence="5" id="KW-1185">Reference proteome</keyword>
<sequence length="480" mass="53715">MENVCWPYFDPDFDSLPERIFGPTCRVCIDNESMEDCTVVKIDSVNKQGLLLEVVQVLTDLNLTISKGYISSDAGWFMDVFHVKDVNGKKLRDHNVINYIQQGRRGRVPQALLMQEHIPTMFSKPTIQASTRPLKCQEPTGLVSSPRYQLPLADLHCNIVEVHAWSHNARLACVAYISDPSSDTPIEDPRRLASIEDHLITVLRANTVRSAGGPSQISNREVKTGGFLGGEGAVSNVERRLHQLMLSVRDFDGPRSPSAAGSGLINSEGGSKMVVSIENCDQKEYSIVNIECKDRPRLMFDTICTLNDMQYVIFHASVSSDNDGRAFQEYFIRHSDGYALHTESEKERVIKCLEAAIERRVSEGVLLRLRAENRLGLLSDITRVLRENGLAVVRADVATQGEKAVNAFYVRDISGNEVDMGFIKSMKKEMGLTDLEVITTTTTPTRTIGNISPHERHRFSFGDLLKSQIERFSHNFVAIN</sequence>
<dbReference type="GO" id="GO:0016597">
    <property type="term" value="F:amino acid binding"/>
    <property type="evidence" value="ECO:0007669"/>
    <property type="project" value="UniProtKB-UniRule"/>
</dbReference>
<dbReference type="InterPro" id="IPR002912">
    <property type="entry name" value="ACT_dom"/>
</dbReference>
<dbReference type="EMBL" id="JAPFFK010000012">
    <property type="protein sequence ID" value="KAJ6732321.1"/>
    <property type="molecule type" value="Genomic_DNA"/>
</dbReference>
<dbReference type="PROSITE" id="PS51671">
    <property type="entry name" value="ACT"/>
    <property type="match status" value="1"/>
</dbReference>
<dbReference type="Pfam" id="PF24931">
    <property type="entry name" value="ACT_ACR9_3rd"/>
    <property type="match status" value="1"/>
</dbReference>
<dbReference type="PANTHER" id="PTHR31096:SF50">
    <property type="entry name" value="ACT DOMAIN-CONTAINING PROTEIN ACR2"/>
    <property type="match status" value="1"/>
</dbReference>
<dbReference type="InterPro" id="IPR040217">
    <property type="entry name" value="ACR1-12"/>
</dbReference>
<reference evidence="4" key="2">
    <citation type="journal article" date="2023" name="Int. J. Mol. Sci.">
        <title>De Novo Assembly and Annotation of 11 Diverse Shrub Willow (Salix) Genomes Reveals Novel Gene Organization in Sex-Linked Regions.</title>
        <authorList>
            <person name="Hyden B."/>
            <person name="Feng K."/>
            <person name="Yates T.B."/>
            <person name="Jawdy S."/>
            <person name="Cereghino C."/>
            <person name="Smart L.B."/>
            <person name="Muchero W."/>
        </authorList>
    </citation>
    <scope>NUCLEOTIDE SEQUENCE</scope>
    <source>
        <tissue evidence="4">Shoot tip</tissue>
    </source>
</reference>
<comment type="function">
    <text evidence="2">Binds amino acids.</text>
</comment>
<dbReference type="PANTHER" id="PTHR31096">
    <property type="entry name" value="ACT DOMAIN-CONTAINING PROTEIN ACR4-RELATED"/>
    <property type="match status" value="1"/>
</dbReference>
<proteinExistence type="predicted"/>
<dbReference type="Proteomes" id="UP001151532">
    <property type="component" value="Chromosome 18"/>
</dbReference>
<keyword evidence="1 2" id="KW-0677">Repeat</keyword>
<evidence type="ECO:0000259" key="3">
    <source>
        <dbReference type="PROSITE" id="PS51671"/>
    </source>
</evidence>
<dbReference type="OrthoDB" id="2019938at2759"/>
<dbReference type="Pfam" id="PF01842">
    <property type="entry name" value="ACT"/>
    <property type="match status" value="1"/>
</dbReference>
<dbReference type="AlphaFoldDB" id="A0A9Q0ULG1"/>
<dbReference type="CDD" id="cd04897">
    <property type="entry name" value="ACT_ACR_3"/>
    <property type="match status" value="1"/>
</dbReference>